<dbReference type="EC" id="2.3.1.-" evidence="11"/>
<comment type="caution">
    <text evidence="12">The sequence shown here is derived from an EMBL/GenBank/DDBJ whole genome shotgun (WGS) entry which is preliminary data.</text>
</comment>
<evidence type="ECO:0000313" key="12">
    <source>
        <dbReference type="EMBL" id="KAK9808224.1"/>
    </source>
</evidence>
<keyword evidence="13" id="KW-1185">Reference proteome</keyword>
<keyword evidence="10" id="KW-0012">Acyltransferase</keyword>
<dbReference type="Proteomes" id="UP001465755">
    <property type="component" value="Unassembled WGS sequence"/>
</dbReference>
<dbReference type="GO" id="GO:0005789">
    <property type="term" value="C:endoplasmic reticulum membrane"/>
    <property type="evidence" value="ECO:0007669"/>
    <property type="project" value="UniProtKB-SubCell"/>
</dbReference>
<evidence type="ECO:0000256" key="9">
    <source>
        <dbReference type="ARBA" id="ARBA00023136"/>
    </source>
</evidence>
<accession>A0AAW1PF46</accession>
<name>A0AAW1PF46_9CHLO</name>
<comment type="similarity">
    <text evidence="2 11">Belongs to the diacylglycerol acyltransferase family.</text>
</comment>
<evidence type="ECO:0000256" key="11">
    <source>
        <dbReference type="RuleBase" id="RU367023"/>
    </source>
</evidence>
<proteinExistence type="inferred from homology"/>
<keyword evidence="6 11" id="KW-0256">Endoplasmic reticulum</keyword>
<keyword evidence="9 11" id="KW-0472">Membrane</keyword>
<feature type="transmembrane region" description="Helical" evidence="11">
    <location>
        <begin position="87"/>
        <end position="106"/>
    </location>
</feature>
<keyword evidence="5 11" id="KW-0812">Transmembrane</keyword>
<dbReference type="GO" id="GO:0004144">
    <property type="term" value="F:diacylglycerol O-acyltransferase activity"/>
    <property type="evidence" value="ECO:0007669"/>
    <property type="project" value="TreeGrafter"/>
</dbReference>
<evidence type="ECO:0000256" key="4">
    <source>
        <dbReference type="ARBA" id="ARBA00022679"/>
    </source>
</evidence>
<keyword evidence="4 11" id="KW-0808">Transferase</keyword>
<dbReference type="GO" id="GO:0019432">
    <property type="term" value="P:triglyceride biosynthetic process"/>
    <property type="evidence" value="ECO:0007669"/>
    <property type="project" value="TreeGrafter"/>
</dbReference>
<evidence type="ECO:0000256" key="10">
    <source>
        <dbReference type="ARBA" id="ARBA00023315"/>
    </source>
</evidence>
<comment type="subcellular location">
    <subcellularLocation>
        <location evidence="1 11">Endoplasmic reticulum membrane</location>
        <topology evidence="1 11">Multi-pass membrane protein</topology>
    </subcellularLocation>
</comment>
<protein>
    <recommendedName>
        <fullName evidence="11">Acyltransferase</fullName>
        <ecNumber evidence="11">2.3.1.-</ecNumber>
    </recommendedName>
</protein>
<dbReference type="Pfam" id="PF03982">
    <property type="entry name" value="DAGAT"/>
    <property type="match status" value="1"/>
</dbReference>
<evidence type="ECO:0000256" key="3">
    <source>
        <dbReference type="ARBA" id="ARBA00022516"/>
    </source>
</evidence>
<dbReference type="InterPro" id="IPR007130">
    <property type="entry name" value="DAGAT"/>
</dbReference>
<dbReference type="PANTHER" id="PTHR12317:SF63">
    <property type="entry name" value="DIACYLGLYCEROL O-ACYLTRANSFERASE 2"/>
    <property type="match status" value="1"/>
</dbReference>
<organism evidence="12 13">
    <name type="scientific">Symbiochloris irregularis</name>
    <dbReference type="NCBI Taxonomy" id="706552"/>
    <lineage>
        <taxon>Eukaryota</taxon>
        <taxon>Viridiplantae</taxon>
        <taxon>Chlorophyta</taxon>
        <taxon>core chlorophytes</taxon>
        <taxon>Trebouxiophyceae</taxon>
        <taxon>Trebouxiales</taxon>
        <taxon>Trebouxiaceae</taxon>
        <taxon>Symbiochloris</taxon>
    </lineage>
</organism>
<evidence type="ECO:0000256" key="8">
    <source>
        <dbReference type="ARBA" id="ARBA00023098"/>
    </source>
</evidence>
<evidence type="ECO:0000256" key="1">
    <source>
        <dbReference type="ARBA" id="ARBA00004477"/>
    </source>
</evidence>
<dbReference type="EMBL" id="JALJOQ010000026">
    <property type="protein sequence ID" value="KAK9808224.1"/>
    <property type="molecule type" value="Genomic_DNA"/>
</dbReference>
<keyword evidence="3" id="KW-0444">Lipid biosynthesis</keyword>
<gene>
    <name evidence="12" type="ORF">WJX73_010719</name>
</gene>
<sequence>MLLDVISGCLPPSDFPFAEAKCNEALPGSKRVTDSKGQRLLITPEPRKNVMVESVLALSMLCSWFMPISLAPVLSALLLYYAAKLSLVAWTFICLMVALSFIPPGTEWDAYRQSKMWETWHRYFQVQYILPELPYLKPDKHYLFAQFPHGVYPMNAWLAMTFAGRQGSGSSGNLKGAIASIFFSLPLIKHNYAWVGCLSADKQSMLTALKHSSLACLPEGIAGIFEGASPSREAIYLQHRKGFVKVAIEAGVDIVPIYTLGQSQILTFRGSEKLSRMCRASIGLWWGWGGLPIPRPHKLITLVGAPIPVQQNDNPKKEEVEALHAKVVKAIADMYAEHRSLLGWEDRPLHIV</sequence>
<dbReference type="SUPFAM" id="SSF69593">
    <property type="entry name" value="Glycerol-3-phosphate (1)-acyltransferase"/>
    <property type="match status" value="1"/>
</dbReference>
<reference evidence="12 13" key="1">
    <citation type="journal article" date="2024" name="Nat. Commun.">
        <title>Phylogenomics reveals the evolutionary origins of lichenization in chlorophyte algae.</title>
        <authorList>
            <person name="Puginier C."/>
            <person name="Libourel C."/>
            <person name="Otte J."/>
            <person name="Skaloud P."/>
            <person name="Haon M."/>
            <person name="Grisel S."/>
            <person name="Petersen M."/>
            <person name="Berrin J.G."/>
            <person name="Delaux P.M."/>
            <person name="Dal Grande F."/>
            <person name="Keller J."/>
        </authorList>
    </citation>
    <scope>NUCLEOTIDE SEQUENCE [LARGE SCALE GENOMIC DNA]</scope>
    <source>
        <strain evidence="12 13">SAG 2036</strain>
    </source>
</reference>
<keyword evidence="7 11" id="KW-1133">Transmembrane helix</keyword>
<keyword evidence="8" id="KW-0443">Lipid metabolism</keyword>
<evidence type="ECO:0000256" key="7">
    <source>
        <dbReference type="ARBA" id="ARBA00022989"/>
    </source>
</evidence>
<evidence type="ECO:0000256" key="2">
    <source>
        <dbReference type="ARBA" id="ARBA00005420"/>
    </source>
</evidence>
<evidence type="ECO:0000313" key="13">
    <source>
        <dbReference type="Proteomes" id="UP001465755"/>
    </source>
</evidence>
<dbReference type="AlphaFoldDB" id="A0AAW1PF46"/>
<feature type="transmembrane region" description="Helical" evidence="11">
    <location>
        <begin position="55"/>
        <end position="81"/>
    </location>
</feature>
<evidence type="ECO:0000256" key="6">
    <source>
        <dbReference type="ARBA" id="ARBA00022824"/>
    </source>
</evidence>
<evidence type="ECO:0000256" key="5">
    <source>
        <dbReference type="ARBA" id="ARBA00022692"/>
    </source>
</evidence>
<dbReference type="PANTHER" id="PTHR12317">
    <property type="entry name" value="DIACYLGLYCEROL O-ACYLTRANSFERASE"/>
    <property type="match status" value="1"/>
</dbReference>